<dbReference type="Gene3D" id="2.60.120.290">
    <property type="entry name" value="Spermadhesin, CUB domain"/>
    <property type="match status" value="1"/>
</dbReference>
<evidence type="ECO:0000259" key="3">
    <source>
        <dbReference type="PROSITE" id="PS01180"/>
    </source>
</evidence>
<dbReference type="InterPro" id="IPR026444">
    <property type="entry name" value="Secre_tail"/>
</dbReference>
<sequence>MTIRVSAVRAAGNFGATHITNAPMKNAIQPSVATIAFILTLLLSLCFAPAVSAQVLLQENFDAADLGTPPPGWNFSGPDSNVDPGQACSGNAFRMNQFSSATINSLDTPDLPRGTTPGNVAVSFDMRLADWNNNSQLSGTGGAYAQLFVNGAFAQDFVASAPVSFTNGCLTQTATFTTADIPLGADFKIRFLGVWGSGDWSYVVDNISIRVVNDECADAVLLPQTAAPAGFLDGNVVDGSLEGATQSQPGCTGNANDDVWYKFVATERSVSLSVESGDVVVELFSGSCGNLTSLRCSDASLTNEIFDYYGTTIGETYYVRVYSFAGTPLIGTDAEFSIQIGTPRSVNDECASAEVITQSSATSCGTNLTMGTVEHATESQEACTGTANDDVWYEFIATSTDFTVYLESGDFVVQLFEGSCGNLVSLDCEDGISINETFNYASATVGATYFLRVYSFGGTALTGTDSEFGICVFTTPTVPTNDDCAAAITLAVNPSVNCASPVAGTTNGASRTEADPRCNGINGRASVWYRFTAAETEHFVTLSNVQLLNGTENARSSFEVFSGGCGALTRVHCSGQLFRTNPGPQTVSGLTVGQEYLVRVVPVNPADQIDFDICVTTDCPELATGLAATDITATTASLNIDAIAGVERDFIVVAAGDVPVFGDGSNHVFFRSSEGTIPVIATSLSSNTTYDFYVGQSCPETFAGPITFTTRPSCGDVIYDAGGPDGNYGNDEDYTVTICPETADQTGGARRVSITFDEFDLENGFDGITIYDGEDTNAPVITCPGTGLDLWSWERGRNLGSGDLQGVTVFTTNVSGCITIRFTSDGSVTLPGFKATINCPETSDIFDQILIPVPAGSGAVVADRGYLSLASEHLYYVKDGVGSLLALKLGDTQAQVPLSGVSVVAGSGATNLGLNGCMAPYTNAPDWWVMNRTWDVAPLFDPAFPVEVRFLYTTEDLTAIETASGFTGITHENLTHYKINGGDEEDLTAPGNACHDMVSPANYQEYDPGDYVYMNLSDGASRNGHAAQFMVASFSGGGGGAGTNFTGALPVEFLSFQGEAGPKFNHLNWTTAREENTAAHELERSSDGTNWEVILTLAAAGNSDEAIRYEAIDEQALAFAYYRVRTVDQDGSFTHSEIIDLQRMDTDGTRVGTAFPNPATDQVFLPYFSANEGEKLQLDLLDASGRRLSTQAVNGESGRNEFRVSLQKLPAGLYWLALTTPEGERHLRRVVKQ</sequence>
<dbReference type="SUPFAM" id="SSF49854">
    <property type="entry name" value="Spermadhesin, CUB domain"/>
    <property type="match status" value="1"/>
</dbReference>
<evidence type="ECO:0000313" key="5">
    <source>
        <dbReference type="Proteomes" id="UP000199021"/>
    </source>
</evidence>
<dbReference type="Pfam" id="PF18962">
    <property type="entry name" value="Por_Secre_tail"/>
    <property type="match status" value="1"/>
</dbReference>
<dbReference type="CDD" id="cd00041">
    <property type="entry name" value="CUB"/>
    <property type="match status" value="1"/>
</dbReference>
<dbReference type="AlphaFoldDB" id="A0A1H9EAY7"/>
<proteinExistence type="predicted"/>
<evidence type="ECO:0000256" key="2">
    <source>
        <dbReference type="SAM" id="Phobius"/>
    </source>
</evidence>
<keyword evidence="2" id="KW-1133">Transmembrane helix</keyword>
<reference evidence="5" key="1">
    <citation type="submission" date="2016-10" db="EMBL/GenBank/DDBJ databases">
        <authorList>
            <person name="Varghese N."/>
            <person name="Submissions S."/>
        </authorList>
    </citation>
    <scope>NUCLEOTIDE SEQUENCE [LARGE SCALE GENOMIC DNA]</scope>
    <source>
        <strain evidence="5">DSM 24740</strain>
    </source>
</reference>
<dbReference type="Proteomes" id="UP000199021">
    <property type="component" value="Unassembled WGS sequence"/>
</dbReference>
<dbReference type="InterPro" id="IPR056600">
    <property type="entry name" value="GBD_T9SS_assoc"/>
</dbReference>
<dbReference type="InterPro" id="IPR000859">
    <property type="entry name" value="CUB_dom"/>
</dbReference>
<evidence type="ECO:0000256" key="1">
    <source>
        <dbReference type="ARBA" id="ARBA00023157"/>
    </source>
</evidence>
<organism evidence="4 5">
    <name type="scientific">Neolewinella agarilytica</name>
    <dbReference type="NCBI Taxonomy" id="478744"/>
    <lineage>
        <taxon>Bacteria</taxon>
        <taxon>Pseudomonadati</taxon>
        <taxon>Bacteroidota</taxon>
        <taxon>Saprospiria</taxon>
        <taxon>Saprospirales</taxon>
        <taxon>Lewinellaceae</taxon>
        <taxon>Neolewinella</taxon>
    </lineage>
</organism>
<evidence type="ECO:0000313" key="4">
    <source>
        <dbReference type="EMBL" id="SEQ22934.1"/>
    </source>
</evidence>
<dbReference type="EMBL" id="FOFB01000007">
    <property type="protein sequence ID" value="SEQ22934.1"/>
    <property type="molecule type" value="Genomic_DNA"/>
</dbReference>
<dbReference type="NCBIfam" id="TIGR04183">
    <property type="entry name" value="Por_Secre_tail"/>
    <property type="match status" value="1"/>
</dbReference>
<dbReference type="Pfam" id="PF23759">
    <property type="entry name" value="GBD_T9SS_assoc"/>
    <property type="match status" value="3"/>
</dbReference>
<dbReference type="STRING" id="478744.SAMN05444359_10714"/>
<keyword evidence="2" id="KW-0812">Transmembrane</keyword>
<keyword evidence="5" id="KW-1185">Reference proteome</keyword>
<feature type="domain" description="CUB" evidence="3">
    <location>
        <begin position="698"/>
        <end position="840"/>
    </location>
</feature>
<dbReference type="InterPro" id="IPR035914">
    <property type="entry name" value="Sperma_CUB_dom_sf"/>
</dbReference>
<dbReference type="InParanoid" id="A0A1H9EAY7"/>
<gene>
    <name evidence="4" type="ORF">SAMN05444359_10714</name>
</gene>
<dbReference type="PROSITE" id="PS01180">
    <property type="entry name" value="CUB"/>
    <property type="match status" value="1"/>
</dbReference>
<accession>A0A1H9EAY7</accession>
<feature type="transmembrane region" description="Helical" evidence="2">
    <location>
        <begin position="32"/>
        <end position="51"/>
    </location>
</feature>
<name>A0A1H9EAY7_9BACT</name>
<keyword evidence="1" id="KW-1015">Disulfide bond</keyword>
<dbReference type="Gene3D" id="2.60.120.380">
    <property type="match status" value="1"/>
</dbReference>
<protein>
    <submittedName>
        <fullName evidence="4">Por secretion system C-terminal sorting domain-containing protein</fullName>
    </submittedName>
</protein>
<keyword evidence="2" id="KW-0472">Membrane</keyword>